<reference evidence="3" key="1">
    <citation type="submission" date="2015-05" db="EMBL/GenBank/DDBJ databases">
        <authorList>
            <person name="Wang D.B."/>
            <person name="Wang M."/>
        </authorList>
    </citation>
    <scope>NUCLEOTIDE SEQUENCE</scope>
    <source>
        <strain evidence="3">36-1</strain>
    </source>
</reference>
<evidence type="ECO:0000256" key="1">
    <source>
        <dbReference type="SAM" id="MobiDB-lite"/>
    </source>
</evidence>
<dbReference type="EMBL" id="JAWRVI010000060">
    <property type="protein sequence ID" value="KAK4083110.1"/>
    <property type="molecule type" value="Genomic_DNA"/>
</dbReference>
<sequence length="1065" mass="114932">MGYFPPAPARLEMAMIILGATLQRFASGGQRAMGRPVEMLLRGWLAGWLARAAESNRTRRVDLAVELPHSVNTAASGHEGAALSSRLINLRAERDFLTVEGFGAEIAFVESTKPVPVPGQALVAIRQPGLEGLEADNYSNHVDIRAFCAVCAANRATPDQVDSLGEPARPLRAVPEMAARHRNARLGMTAPSRWWPRASGCPRSHQPALCHVARVQLPAMSPCSATVRLARHSLLRPDHMAADKGSFPWPSRRMRAGGGWQRGSMASSGYGAPSAWTLCAKRQDEREARAAGPFGRRGIWTNANATQPSTEFCERAQQHKGTRGTLQMPTDQAHNSRRTGGLAPPAPKSPRPDPGSCLRAAHPRWAIISARRRFSPKRLAPSVKSYIHAIHGRALVSPLALAVPGFAQPAAEILRAGVRPPDRKQLVFKRGQPTAGRTSLSGTRSAYNGQRHTCLYTGPYVRSHRSSHAGWITLMSFTHTRPGGLLAPFECSQLCNNLAPAGMHARQEAAVSPARLWNLACATRSAAVAGRGRRNWVESLVDFKKSQTTYIIRRAYGLCTVEAQVYACGKFSPFTFSSGRMQTQTCNHARPRKRPLADTVDTPTRPSVVAKHPRIVAPRRLRPKLHRGELAHAMSSPQHKDVIVDGPCRDSSVALSRRQASPGVRERNGLAPLRHGRHHRQAWAWAWRRGPILGPTPPTAIRPTNPVADRECFEVGVMLSSDAKRYESSALPSVSLAEGMGGRRSASGTPQAGDFPDGVASRLGALTSGAKAALERMLMPLAPSVCVHEHAGETHFHAPLQRRGPELPRRHPSLLATTSNHGLRDTTKGPWEKSREGGLVAESPRSMRLRCGPRFHGLDTCGRFPLHEAVVARSQELERASRMDESKQARDRSPALGCGASRAVIVGVVVRDWVPLPSISVGWDVMGGAAVRAESFGASPGVGPSTLMQGNVDDCNQGAGAGLGTAAHQRLVHDVASRTMGAASGQGRILCRRDVDVLYDRLMLSTPCLRFSRPVLGCMFDHGGRAAASSGDGWMGGWMDGCERTAAAPGYGGRPLAAAVETRIR</sequence>
<evidence type="ECO:0000313" key="2">
    <source>
        <dbReference type="EMBL" id="KAK4083110.1"/>
    </source>
</evidence>
<dbReference type="AlphaFoldDB" id="A0A2U3E5D2"/>
<organism evidence="3 4">
    <name type="scientific">Purpureocillium lilacinum</name>
    <name type="common">Paecilomyces lilacinus</name>
    <dbReference type="NCBI Taxonomy" id="33203"/>
    <lineage>
        <taxon>Eukaryota</taxon>
        <taxon>Fungi</taxon>
        <taxon>Dikarya</taxon>
        <taxon>Ascomycota</taxon>
        <taxon>Pezizomycotina</taxon>
        <taxon>Sordariomycetes</taxon>
        <taxon>Hypocreomycetidae</taxon>
        <taxon>Hypocreales</taxon>
        <taxon>Ophiocordycipitaceae</taxon>
        <taxon>Purpureocillium</taxon>
    </lineage>
</organism>
<evidence type="ECO:0000313" key="4">
    <source>
        <dbReference type="Proteomes" id="UP000245956"/>
    </source>
</evidence>
<feature type="region of interest" description="Disordered" evidence="1">
    <location>
        <begin position="586"/>
        <end position="605"/>
    </location>
</feature>
<name>A0A2U3E5D2_PURLI</name>
<proteinExistence type="predicted"/>
<reference evidence="3 4" key="2">
    <citation type="journal article" date="2016" name="Front. Microbiol.">
        <title>Genome and transcriptome sequences reveal the specific parasitism of the nematophagous Purpureocillium lilacinum 36-1.</title>
        <authorList>
            <person name="Xie J."/>
            <person name="Li S."/>
            <person name="Mo C."/>
            <person name="Xiao X."/>
            <person name="Peng D."/>
            <person name="Wang G."/>
            <person name="Xiao Y."/>
        </authorList>
    </citation>
    <scope>NUCLEOTIDE SEQUENCE [LARGE SCALE GENOMIC DNA]</scope>
    <source>
        <strain evidence="3 4">36-1</strain>
    </source>
</reference>
<gene>
    <name evidence="3" type="ORF">PCL_00643</name>
    <name evidence="2" type="ORF">Purlil1_10922</name>
</gene>
<evidence type="ECO:0000313" key="5">
    <source>
        <dbReference type="Proteomes" id="UP001287286"/>
    </source>
</evidence>
<dbReference type="EMBL" id="LCWV01000011">
    <property type="protein sequence ID" value="PWI69731.1"/>
    <property type="molecule type" value="Genomic_DNA"/>
</dbReference>
<dbReference type="Proteomes" id="UP000245956">
    <property type="component" value="Unassembled WGS sequence"/>
</dbReference>
<feature type="region of interest" description="Disordered" evidence="1">
    <location>
        <begin position="318"/>
        <end position="356"/>
    </location>
</feature>
<feature type="compositionally biased region" description="Pro residues" evidence="1">
    <location>
        <begin position="344"/>
        <end position="353"/>
    </location>
</feature>
<feature type="compositionally biased region" description="Polar residues" evidence="1">
    <location>
        <begin position="324"/>
        <end position="333"/>
    </location>
</feature>
<reference evidence="2" key="3">
    <citation type="submission" date="2023-11" db="EMBL/GenBank/DDBJ databases">
        <authorList>
            <person name="Beijen E."/>
            <person name="Ohm R.A."/>
        </authorList>
    </citation>
    <scope>NUCLEOTIDE SEQUENCE</scope>
    <source>
        <strain evidence="2">CBS 150709</strain>
    </source>
</reference>
<keyword evidence="5" id="KW-1185">Reference proteome</keyword>
<feature type="compositionally biased region" description="Basic and acidic residues" evidence="1">
    <location>
        <begin position="822"/>
        <end position="836"/>
    </location>
</feature>
<comment type="caution">
    <text evidence="3">The sequence shown here is derived from an EMBL/GenBank/DDBJ whole genome shotgun (WGS) entry which is preliminary data.</text>
</comment>
<accession>A0A2U3E5D2</accession>
<reference evidence="2 5" key="4">
    <citation type="journal article" date="2024" name="Microbiol. Resour. Announc.">
        <title>Genome annotations for the ascomycete fungi Trichoderma harzianum, Trichoderma aggressivum, and Purpureocillium lilacinum.</title>
        <authorList>
            <person name="Beijen E.P.W."/>
            <person name="Ohm R.A."/>
        </authorList>
    </citation>
    <scope>NUCLEOTIDE SEQUENCE [LARGE SCALE GENOMIC DNA]</scope>
    <source>
        <strain evidence="2 5">CBS 150709</strain>
    </source>
</reference>
<feature type="region of interest" description="Disordered" evidence="1">
    <location>
        <begin position="797"/>
        <end position="839"/>
    </location>
</feature>
<protein>
    <submittedName>
        <fullName evidence="3">Uncharacterized protein</fullName>
    </submittedName>
</protein>
<dbReference type="Proteomes" id="UP001287286">
    <property type="component" value="Unassembled WGS sequence"/>
</dbReference>
<feature type="region of interest" description="Disordered" evidence="1">
    <location>
        <begin position="728"/>
        <end position="755"/>
    </location>
</feature>
<evidence type="ECO:0000313" key="3">
    <source>
        <dbReference type="EMBL" id="PWI69731.1"/>
    </source>
</evidence>